<proteinExistence type="predicted"/>
<organism evidence="2 3">
    <name type="scientific">Halomonas salifodinae</name>
    <dbReference type="NCBI Taxonomy" id="438745"/>
    <lineage>
        <taxon>Bacteria</taxon>
        <taxon>Pseudomonadati</taxon>
        <taxon>Pseudomonadota</taxon>
        <taxon>Gammaproteobacteria</taxon>
        <taxon>Oceanospirillales</taxon>
        <taxon>Halomonadaceae</taxon>
        <taxon>Halomonas</taxon>
    </lineage>
</organism>
<name>A0ABW2ER82_9GAMM</name>
<evidence type="ECO:0008006" key="4">
    <source>
        <dbReference type="Google" id="ProtNLM"/>
    </source>
</evidence>
<evidence type="ECO:0000313" key="3">
    <source>
        <dbReference type="Proteomes" id="UP001596411"/>
    </source>
</evidence>
<evidence type="ECO:0000313" key="2">
    <source>
        <dbReference type="EMBL" id="MFC7088465.1"/>
    </source>
</evidence>
<reference evidence="3" key="1">
    <citation type="journal article" date="2019" name="Int. J. Syst. Evol. Microbiol.">
        <title>The Global Catalogue of Microorganisms (GCM) 10K type strain sequencing project: providing services to taxonomists for standard genome sequencing and annotation.</title>
        <authorList>
            <consortium name="The Broad Institute Genomics Platform"/>
            <consortium name="The Broad Institute Genome Sequencing Center for Infectious Disease"/>
            <person name="Wu L."/>
            <person name="Ma J."/>
        </authorList>
    </citation>
    <scope>NUCLEOTIDE SEQUENCE [LARGE SCALE GENOMIC DNA]</scope>
    <source>
        <strain evidence="3">CGMCC 1.13666</strain>
    </source>
</reference>
<feature type="signal peptide" evidence="1">
    <location>
        <begin position="1"/>
        <end position="39"/>
    </location>
</feature>
<dbReference type="RefSeq" id="WP_346061741.1">
    <property type="nucleotide sequence ID" value="NZ_BAAADR010000004.1"/>
</dbReference>
<dbReference type="Proteomes" id="UP001596411">
    <property type="component" value="Unassembled WGS sequence"/>
</dbReference>
<keyword evidence="1" id="KW-0732">Signal</keyword>
<comment type="caution">
    <text evidence="2">The sequence shown here is derived from an EMBL/GenBank/DDBJ whole genome shotgun (WGS) entry which is preliminary data.</text>
</comment>
<accession>A0ABW2ER82</accession>
<keyword evidence="3" id="KW-1185">Reference proteome</keyword>
<sequence length="238" mass="27039">MPHLDQTRRRPPAGRRFALALLTLALLIMALLPPTPARADAPQPRPFVADYQLQVSGWPDARVSHRLSRHGDWWQSEMRAAIRLASGHERSRFRLDGDALAASAYSSGYRLLGIGGSYRLGHDALRELPDRQTALIELSRRAANGHCQANPPCAIRFVDHKGREERLDYRPLAPVAQRLPSGETVQATRLEAWNPDKPERRFFFAFHPRLPGLLLDVEYHRDGERQSHLRLDSLEITE</sequence>
<gene>
    <name evidence="2" type="ORF">ACFQH5_02730</name>
</gene>
<protein>
    <recommendedName>
        <fullName evidence="4">DUF3108 domain-containing protein</fullName>
    </recommendedName>
</protein>
<evidence type="ECO:0000256" key="1">
    <source>
        <dbReference type="SAM" id="SignalP"/>
    </source>
</evidence>
<feature type="chain" id="PRO_5046086225" description="DUF3108 domain-containing protein" evidence="1">
    <location>
        <begin position="40"/>
        <end position="238"/>
    </location>
</feature>
<dbReference type="EMBL" id="JBHSZP010000002">
    <property type="protein sequence ID" value="MFC7088465.1"/>
    <property type="molecule type" value="Genomic_DNA"/>
</dbReference>